<evidence type="ECO:0000313" key="2">
    <source>
        <dbReference type="Proteomes" id="UP001165289"/>
    </source>
</evidence>
<keyword evidence="1" id="KW-0378">Hydrolase</keyword>
<accession>A0AAV7K2V8</accession>
<dbReference type="AlphaFoldDB" id="A0AAV7K2V8"/>
<gene>
    <name evidence="1" type="ORF">LOD99_2759</name>
</gene>
<keyword evidence="1" id="KW-0540">Nuclease</keyword>
<dbReference type="GO" id="GO:0004519">
    <property type="term" value="F:endonuclease activity"/>
    <property type="evidence" value="ECO:0007669"/>
    <property type="project" value="UniProtKB-KW"/>
</dbReference>
<dbReference type="SUPFAM" id="SSF56219">
    <property type="entry name" value="DNase I-like"/>
    <property type="match status" value="1"/>
</dbReference>
<protein>
    <submittedName>
        <fullName evidence="1">Endonuclease/exonuclease/phosphatase family domain-containing protein 1-like</fullName>
    </submittedName>
</protein>
<dbReference type="InterPro" id="IPR036691">
    <property type="entry name" value="Endo/exonu/phosph_ase_sf"/>
</dbReference>
<reference evidence="1 2" key="1">
    <citation type="journal article" date="2023" name="BMC Biol.">
        <title>The compact genome of the sponge Oopsacas minuta (Hexactinellida) is lacking key metazoan core genes.</title>
        <authorList>
            <person name="Santini S."/>
            <person name="Schenkelaars Q."/>
            <person name="Jourda C."/>
            <person name="Duchesne M."/>
            <person name="Belahbib H."/>
            <person name="Rocher C."/>
            <person name="Selva M."/>
            <person name="Riesgo A."/>
            <person name="Vervoort M."/>
            <person name="Leys S.P."/>
            <person name="Kodjabachian L."/>
            <person name="Le Bivic A."/>
            <person name="Borchiellini C."/>
            <person name="Claverie J.M."/>
            <person name="Renard E."/>
        </authorList>
    </citation>
    <scope>NUCLEOTIDE SEQUENCE [LARGE SCALE GENOMIC DNA]</scope>
    <source>
        <strain evidence="1">SPO-2</strain>
    </source>
</reference>
<dbReference type="EMBL" id="JAKMXF010000221">
    <property type="protein sequence ID" value="KAI6654880.1"/>
    <property type="molecule type" value="Genomic_DNA"/>
</dbReference>
<keyword evidence="1" id="KW-0255">Endonuclease</keyword>
<sequence length="356" mass="40085">MGCLFPKFKSTKSLRQTPSLAASSSKDYGTLHNSQEIAHVPTTPSPSYYSPSPYNPAYTPINPPLDITYTADRKGTRGDSIHSKKGSLRRGNMPIRIATWNLLLFSKEKASHPEVLKIIVDIILANQLDLIAVQELSDKIALKLVCDELNRSKNGVWKYKVSERAGRMFQSNEYLGYIWNTSKGLRMKSDRLLTQNKSFARSPYLAKFIINKQNMLLVNVHLKAVGLAREDINRTRDEVDLLSLLIQSIYSISDFTSVHTFLLGDFNLCPDSDFDRIYQSGFQNLLAKGTHTNISARNPRGSMSYDNIWVSLETLETVYGGKCGVVRDGLVDVDTRREDRAPTVSDHCPVWATFNL</sequence>
<dbReference type="PANTHER" id="PTHR11371">
    <property type="entry name" value="DEOXYRIBONUCLEASE"/>
    <property type="match status" value="1"/>
</dbReference>
<evidence type="ECO:0000313" key="1">
    <source>
        <dbReference type="EMBL" id="KAI6654880.1"/>
    </source>
</evidence>
<dbReference type="Proteomes" id="UP001165289">
    <property type="component" value="Unassembled WGS sequence"/>
</dbReference>
<organism evidence="1 2">
    <name type="scientific">Oopsacas minuta</name>
    <dbReference type="NCBI Taxonomy" id="111878"/>
    <lineage>
        <taxon>Eukaryota</taxon>
        <taxon>Metazoa</taxon>
        <taxon>Porifera</taxon>
        <taxon>Hexactinellida</taxon>
        <taxon>Hexasterophora</taxon>
        <taxon>Lyssacinosida</taxon>
        <taxon>Leucopsacidae</taxon>
        <taxon>Oopsacas</taxon>
    </lineage>
</organism>
<comment type="caution">
    <text evidence="1">The sequence shown here is derived from an EMBL/GenBank/DDBJ whole genome shotgun (WGS) entry which is preliminary data.</text>
</comment>
<proteinExistence type="predicted"/>
<dbReference type="PANTHER" id="PTHR11371:SF31">
    <property type="entry name" value="EXTRACELLULAR NUCLEASE"/>
    <property type="match status" value="1"/>
</dbReference>
<dbReference type="CDD" id="cd10283">
    <property type="entry name" value="MnuA_DNase1-like"/>
    <property type="match status" value="1"/>
</dbReference>
<name>A0AAV7K2V8_9METZ</name>
<dbReference type="Gene3D" id="3.60.10.10">
    <property type="entry name" value="Endonuclease/exonuclease/phosphatase"/>
    <property type="match status" value="1"/>
</dbReference>
<keyword evidence="2" id="KW-1185">Reference proteome</keyword>